<comment type="caution">
    <text evidence="2">The sequence shown here is derived from an EMBL/GenBank/DDBJ whole genome shotgun (WGS) entry which is preliminary data.</text>
</comment>
<accession>A0A438DFA7</accession>
<sequence>MAALSQNGGRRFVAMAMILMIIAGAAEASDNCTAKCFARCKDTPFSAVCLRGCSKNCQHSFSLAHFHCTLGCTSYNCNKFGSGTDKLDDCVDLCSKTCSKQAQI</sequence>
<gene>
    <name evidence="2" type="ORF">CK203_084327</name>
</gene>
<proteinExistence type="predicted"/>
<name>A0A438DFA7_VITVI</name>
<evidence type="ECO:0000256" key="1">
    <source>
        <dbReference type="SAM" id="SignalP"/>
    </source>
</evidence>
<dbReference type="Proteomes" id="UP000288805">
    <property type="component" value="Unassembled WGS sequence"/>
</dbReference>
<dbReference type="AlphaFoldDB" id="A0A438DFA7"/>
<protein>
    <recommendedName>
        <fullName evidence="4">Thionin-like protein 2</fullName>
    </recommendedName>
</protein>
<dbReference type="EMBL" id="QGNW01001657">
    <property type="protein sequence ID" value="RVW34132.1"/>
    <property type="molecule type" value="Genomic_DNA"/>
</dbReference>
<evidence type="ECO:0000313" key="3">
    <source>
        <dbReference type="Proteomes" id="UP000288805"/>
    </source>
</evidence>
<feature type="signal peptide" evidence="1">
    <location>
        <begin position="1"/>
        <end position="28"/>
    </location>
</feature>
<keyword evidence="1" id="KW-0732">Signal</keyword>
<evidence type="ECO:0000313" key="2">
    <source>
        <dbReference type="EMBL" id="RVW34132.1"/>
    </source>
</evidence>
<evidence type="ECO:0008006" key="4">
    <source>
        <dbReference type="Google" id="ProtNLM"/>
    </source>
</evidence>
<reference evidence="2 3" key="1">
    <citation type="journal article" date="2018" name="PLoS Genet.">
        <title>Population sequencing reveals clonal diversity and ancestral inbreeding in the grapevine cultivar Chardonnay.</title>
        <authorList>
            <person name="Roach M.J."/>
            <person name="Johnson D.L."/>
            <person name="Bohlmann J."/>
            <person name="van Vuuren H.J."/>
            <person name="Jones S.J."/>
            <person name="Pretorius I.S."/>
            <person name="Schmidt S.A."/>
            <person name="Borneman A.R."/>
        </authorList>
    </citation>
    <scope>NUCLEOTIDE SEQUENCE [LARGE SCALE GENOMIC DNA]</scope>
    <source>
        <strain evidence="3">cv. Chardonnay</strain>
        <tissue evidence="2">Leaf</tissue>
    </source>
</reference>
<feature type="chain" id="PRO_5019443673" description="Thionin-like protein 2" evidence="1">
    <location>
        <begin position="29"/>
        <end position="104"/>
    </location>
</feature>
<organism evidence="2 3">
    <name type="scientific">Vitis vinifera</name>
    <name type="common">Grape</name>
    <dbReference type="NCBI Taxonomy" id="29760"/>
    <lineage>
        <taxon>Eukaryota</taxon>
        <taxon>Viridiplantae</taxon>
        <taxon>Streptophyta</taxon>
        <taxon>Embryophyta</taxon>
        <taxon>Tracheophyta</taxon>
        <taxon>Spermatophyta</taxon>
        <taxon>Magnoliopsida</taxon>
        <taxon>eudicotyledons</taxon>
        <taxon>Gunneridae</taxon>
        <taxon>Pentapetalae</taxon>
        <taxon>rosids</taxon>
        <taxon>Vitales</taxon>
        <taxon>Vitaceae</taxon>
        <taxon>Viteae</taxon>
        <taxon>Vitis</taxon>
    </lineage>
</organism>